<sequence>MASAAAIGISVYVAYKNKLLCELDPTTENQFKGTLSNYQEAIEKSRDILQRVKDEKGIPGLVVGVSIDGNTVWEEGFGFADVENRVLCSPNTVMRIASISKSITMAAVAKLWEQGKLDLNKPVQDYVPTFPQKHFNGKPVTITCRQLVSHLGGIRHYEKNGITKKNEKNNKKENEKDEFELKEYLSTVKHPDVMSALDMFKDDPLIENPGDKFLYTTHGWTLVSAVVEAASKEPFTTHITKLFKSLGMKYTYLDENDVLIYNRSRNYMRSKKGTLINSPYVDNSYKWAGGGFLSTVGDLLQFGNAMLYSFQYRPNTLKPMDKNTAAKDGKQKVADSNNAFDKNYSKNQLPGFLNNKTIEAMWQPIAPTYGMGWFVKAQKQECQFCESNEFCVYHTGAAIGASSVLLILPKNISKDEYLKPELLPKGIAVTIICNMQSVGLAQTALRIAKEFDGADL</sequence>
<dbReference type="InterPro" id="IPR001466">
    <property type="entry name" value="Beta-lactam-related"/>
</dbReference>
<dbReference type="GO" id="GO:0019216">
    <property type="term" value="P:regulation of lipid metabolic process"/>
    <property type="evidence" value="ECO:0007669"/>
    <property type="project" value="TreeGrafter"/>
</dbReference>
<feature type="domain" description="Beta-lactamase-related" evidence="1">
    <location>
        <begin position="47"/>
        <end position="437"/>
    </location>
</feature>
<organism evidence="2 3">
    <name type="scientific">Oedothorax gibbosus</name>
    <dbReference type="NCBI Taxonomy" id="931172"/>
    <lineage>
        <taxon>Eukaryota</taxon>
        <taxon>Metazoa</taxon>
        <taxon>Ecdysozoa</taxon>
        <taxon>Arthropoda</taxon>
        <taxon>Chelicerata</taxon>
        <taxon>Arachnida</taxon>
        <taxon>Araneae</taxon>
        <taxon>Araneomorphae</taxon>
        <taxon>Entelegynae</taxon>
        <taxon>Araneoidea</taxon>
        <taxon>Linyphiidae</taxon>
        <taxon>Erigoninae</taxon>
        <taxon>Oedothorax</taxon>
    </lineage>
</organism>
<gene>
    <name evidence="2" type="ORF">JTE90_001569</name>
</gene>
<accession>A0AAV6VLX0</accession>
<comment type="caution">
    <text evidence="2">The sequence shown here is derived from an EMBL/GenBank/DDBJ whole genome shotgun (WGS) entry which is preliminary data.</text>
</comment>
<dbReference type="SUPFAM" id="SSF56601">
    <property type="entry name" value="beta-lactamase/transpeptidase-like"/>
    <property type="match status" value="1"/>
</dbReference>
<proteinExistence type="predicted"/>
<dbReference type="Pfam" id="PF00144">
    <property type="entry name" value="Beta-lactamase"/>
    <property type="match status" value="1"/>
</dbReference>
<dbReference type="GO" id="GO:0005739">
    <property type="term" value="C:mitochondrion"/>
    <property type="evidence" value="ECO:0007669"/>
    <property type="project" value="TreeGrafter"/>
</dbReference>
<dbReference type="Gene3D" id="3.40.710.10">
    <property type="entry name" value="DD-peptidase/beta-lactamase superfamily"/>
    <property type="match status" value="1"/>
</dbReference>
<keyword evidence="3" id="KW-1185">Reference proteome</keyword>
<dbReference type="InterPro" id="IPR012338">
    <property type="entry name" value="Beta-lactam/transpept-like"/>
</dbReference>
<dbReference type="EMBL" id="JAFNEN010000052">
    <property type="protein sequence ID" value="KAG8197639.1"/>
    <property type="molecule type" value="Genomic_DNA"/>
</dbReference>
<dbReference type="GO" id="GO:0006508">
    <property type="term" value="P:proteolysis"/>
    <property type="evidence" value="ECO:0007669"/>
    <property type="project" value="TreeGrafter"/>
</dbReference>
<dbReference type="AlphaFoldDB" id="A0AAV6VLX0"/>
<dbReference type="GO" id="GO:0008233">
    <property type="term" value="F:peptidase activity"/>
    <property type="evidence" value="ECO:0007669"/>
    <property type="project" value="TreeGrafter"/>
</dbReference>
<evidence type="ECO:0000313" key="2">
    <source>
        <dbReference type="EMBL" id="KAG8197639.1"/>
    </source>
</evidence>
<dbReference type="PANTHER" id="PTHR46520:SF1">
    <property type="entry name" value="SERINE BETA-LACTAMASE-LIKE PROTEIN LACTB, MITOCHONDRIAL"/>
    <property type="match status" value="1"/>
</dbReference>
<name>A0AAV6VLX0_9ARAC</name>
<dbReference type="InterPro" id="IPR052794">
    <property type="entry name" value="Mito_Ser_Protease_LACTB"/>
</dbReference>
<dbReference type="PANTHER" id="PTHR46520">
    <property type="entry name" value="SERINE BETA-LACTAMASE-LIKE PROTEIN LACTB, MITOCHONDRIAL"/>
    <property type="match status" value="1"/>
</dbReference>
<dbReference type="Proteomes" id="UP000827092">
    <property type="component" value="Unassembled WGS sequence"/>
</dbReference>
<evidence type="ECO:0000259" key="1">
    <source>
        <dbReference type="Pfam" id="PF00144"/>
    </source>
</evidence>
<evidence type="ECO:0000313" key="3">
    <source>
        <dbReference type="Proteomes" id="UP000827092"/>
    </source>
</evidence>
<protein>
    <recommendedName>
        <fullName evidence="1">Beta-lactamase-related domain-containing protein</fullName>
    </recommendedName>
</protein>
<reference evidence="2 3" key="1">
    <citation type="journal article" date="2022" name="Nat. Ecol. Evol.">
        <title>A masculinizing supergene underlies an exaggerated male reproductive morph in a spider.</title>
        <authorList>
            <person name="Hendrickx F."/>
            <person name="De Corte Z."/>
            <person name="Sonet G."/>
            <person name="Van Belleghem S.M."/>
            <person name="Kostlbacher S."/>
            <person name="Vangestel C."/>
        </authorList>
    </citation>
    <scope>NUCLEOTIDE SEQUENCE [LARGE SCALE GENOMIC DNA]</scope>
    <source>
        <strain evidence="2">W744_W776</strain>
    </source>
</reference>